<proteinExistence type="predicted"/>
<evidence type="ECO:0000313" key="2">
    <source>
        <dbReference type="WBParaSite" id="Gr19_v10_g15782.t1"/>
    </source>
</evidence>
<evidence type="ECO:0000313" key="1">
    <source>
        <dbReference type="Proteomes" id="UP000887572"/>
    </source>
</evidence>
<dbReference type="AlphaFoldDB" id="A0A914HBC7"/>
<reference evidence="2" key="1">
    <citation type="submission" date="2022-11" db="UniProtKB">
        <authorList>
            <consortium name="WormBaseParasite"/>
        </authorList>
    </citation>
    <scope>IDENTIFICATION</scope>
</reference>
<accession>A0A914HBC7</accession>
<name>A0A914HBC7_GLORO</name>
<dbReference type="WBParaSite" id="Gr19_v10_g15782.t1">
    <property type="protein sequence ID" value="Gr19_v10_g15782.t1"/>
    <property type="gene ID" value="Gr19_v10_g15782"/>
</dbReference>
<dbReference type="Proteomes" id="UP000887572">
    <property type="component" value="Unplaced"/>
</dbReference>
<dbReference type="InterPro" id="IPR036045">
    <property type="entry name" value="Sec1-like_sf"/>
</dbReference>
<dbReference type="SUPFAM" id="SSF56815">
    <property type="entry name" value="Sec1/munc18-like (SM) proteins"/>
    <property type="match status" value="1"/>
</dbReference>
<protein>
    <submittedName>
        <fullName evidence="2">Uncharacterized protein</fullName>
    </submittedName>
</protein>
<dbReference type="InterPro" id="IPR043154">
    <property type="entry name" value="Sec-1-like_dom1"/>
</dbReference>
<keyword evidence="1" id="KW-1185">Reference proteome</keyword>
<dbReference type="Gene3D" id="3.40.50.2060">
    <property type="match status" value="1"/>
</dbReference>
<sequence length="119" mass="14139">MTTQFDLIVTPKLLLEHNVAKNYKLEHVAQPDTRNVVYLVYSTHQSLAMLMRNWLHHLPDDDLRLHHLREDQRVWNRLQSVHSLPLHWFPTEQPKLITMELPQLMCYCCQTAGTADDRQ</sequence>
<organism evidence="1 2">
    <name type="scientific">Globodera rostochiensis</name>
    <name type="common">Golden nematode worm</name>
    <name type="synonym">Heterodera rostochiensis</name>
    <dbReference type="NCBI Taxonomy" id="31243"/>
    <lineage>
        <taxon>Eukaryota</taxon>
        <taxon>Metazoa</taxon>
        <taxon>Ecdysozoa</taxon>
        <taxon>Nematoda</taxon>
        <taxon>Chromadorea</taxon>
        <taxon>Rhabditida</taxon>
        <taxon>Tylenchina</taxon>
        <taxon>Tylenchomorpha</taxon>
        <taxon>Tylenchoidea</taxon>
        <taxon>Heteroderidae</taxon>
        <taxon>Heteroderinae</taxon>
        <taxon>Globodera</taxon>
    </lineage>
</organism>